<dbReference type="CDD" id="cd02983">
    <property type="entry name" value="P5_C"/>
    <property type="match status" value="1"/>
</dbReference>
<feature type="compositionally biased region" description="Basic and acidic residues" evidence="13">
    <location>
        <begin position="514"/>
        <end position="528"/>
    </location>
</feature>
<evidence type="ECO:0000313" key="16">
    <source>
        <dbReference type="Proteomes" id="UP001177023"/>
    </source>
</evidence>
<evidence type="ECO:0000313" key="15">
    <source>
        <dbReference type="EMBL" id="CAJ0583598.1"/>
    </source>
</evidence>
<feature type="region of interest" description="Disordered" evidence="13">
    <location>
        <begin position="250"/>
        <end position="273"/>
    </location>
</feature>
<dbReference type="InterPro" id="IPR005788">
    <property type="entry name" value="PDI_thioredoxin-like_dom"/>
</dbReference>
<dbReference type="PROSITE" id="PS00194">
    <property type="entry name" value="THIOREDOXIN_1"/>
    <property type="match status" value="2"/>
</dbReference>
<evidence type="ECO:0000256" key="11">
    <source>
        <dbReference type="ARBA" id="ARBA00067226"/>
    </source>
</evidence>
<evidence type="ECO:0000256" key="4">
    <source>
        <dbReference type="ARBA" id="ARBA00012723"/>
    </source>
</evidence>
<dbReference type="SUPFAM" id="SSF52833">
    <property type="entry name" value="Thioredoxin-like"/>
    <property type="match status" value="3"/>
</dbReference>
<feature type="non-terminal residue" evidence="15">
    <location>
        <position position="549"/>
    </location>
</feature>
<dbReference type="EC" id="5.3.4.1" evidence="4"/>
<dbReference type="Pfam" id="PF00085">
    <property type="entry name" value="Thioredoxin"/>
    <property type="match status" value="2"/>
</dbReference>
<dbReference type="CDD" id="cd03001">
    <property type="entry name" value="PDI_a_P5"/>
    <property type="match status" value="2"/>
</dbReference>
<keyword evidence="8" id="KW-1015">Disulfide bond</keyword>
<sequence>MLSPLEMGEATFLLAIGGDHGSGKSDLAQFFAKLYGEQRTNIIHLSAFRLPLYGARYVMATEHRGLFECAQHFDWDRLRSAIIGLKQGLQIEGAVPSRSDHRHFSTDLRKPRRISEAMKLILLLAVIGTTLALYSKKDDVVELTEQNFKNLVINSDDIWIVEFYAPWCGHCKNLVPEYKKAATALKGVVKIGAVDMTQHQAVGSPYNVKGFPTIKVFGADKNKPSDFNGQRTAQAFVDAALAEVQKTVKGRLGGKGGSSSGSRGGSGGSGGGNEVVELTDANFDELVLNSKDVWLVEFFAPWCGHCKNLEPHWKAAASELKGKVKLGALDATVHTVAAGKFAIRGFPTIKYFAPGSDVNDAAEYDGGRTTSDIVNWALAKHSENLPPPEVKEGSTQALVDEACKDKQLCIFAFLPHILDCQSKCRNDHIATLKQLADKFKKNAWGWIWTEGGSQTALEEAFGVGGFGYPAMAALNPRKGKFAMLKGSFGKDGINEFLRDLSYGKGQTAPVKGEGIPKIDKRDPWDGKDGQLPQEDDIDLSDIDLDKEEL</sequence>
<comment type="caution">
    <text evidence="15">The sequence shown here is derived from an EMBL/GenBank/DDBJ whole genome shotgun (WGS) entry which is preliminary data.</text>
</comment>
<dbReference type="PROSITE" id="PS51352">
    <property type="entry name" value="THIOREDOXIN_2"/>
    <property type="match status" value="2"/>
</dbReference>
<dbReference type="Gene3D" id="3.40.50.300">
    <property type="entry name" value="P-loop containing nucleotide triphosphate hydrolases"/>
    <property type="match status" value="1"/>
</dbReference>
<dbReference type="InterPro" id="IPR057305">
    <property type="entry name" value="Thioredox_PDIA6_C"/>
</dbReference>
<dbReference type="InterPro" id="IPR013766">
    <property type="entry name" value="Thioredoxin_domain"/>
</dbReference>
<comment type="subcellular location">
    <subcellularLocation>
        <location evidence="2">Endoplasmic reticulum lumen</location>
    </subcellularLocation>
</comment>
<proteinExistence type="inferred from homology"/>
<keyword evidence="16" id="KW-1185">Reference proteome</keyword>
<dbReference type="GO" id="GO:0005788">
    <property type="term" value="C:endoplasmic reticulum lumen"/>
    <property type="evidence" value="ECO:0007669"/>
    <property type="project" value="UniProtKB-SubCell"/>
</dbReference>
<feature type="compositionally biased region" description="Gly residues" evidence="13">
    <location>
        <begin position="251"/>
        <end position="273"/>
    </location>
</feature>
<dbReference type="FunFam" id="3.40.30.10:FF:000050">
    <property type="entry name" value="protein disulfide-isomerase A6 isoform X1"/>
    <property type="match status" value="1"/>
</dbReference>
<keyword evidence="10" id="KW-0676">Redox-active center</keyword>
<keyword evidence="5" id="KW-0732">Signal</keyword>
<evidence type="ECO:0000256" key="7">
    <source>
        <dbReference type="ARBA" id="ARBA00022824"/>
    </source>
</evidence>
<feature type="domain" description="Thioredoxin" evidence="14">
    <location>
        <begin position="111"/>
        <end position="246"/>
    </location>
</feature>
<dbReference type="GO" id="GO:0015035">
    <property type="term" value="F:protein-disulfide reductase activity"/>
    <property type="evidence" value="ECO:0007669"/>
    <property type="project" value="TreeGrafter"/>
</dbReference>
<evidence type="ECO:0000256" key="8">
    <source>
        <dbReference type="ARBA" id="ARBA00023157"/>
    </source>
</evidence>
<gene>
    <name evidence="15" type="ORF">MSPICULIGERA_LOCUS21670</name>
</gene>
<feature type="compositionally biased region" description="Acidic residues" evidence="13">
    <location>
        <begin position="533"/>
        <end position="549"/>
    </location>
</feature>
<dbReference type="EMBL" id="CATQJA010002665">
    <property type="protein sequence ID" value="CAJ0583598.1"/>
    <property type="molecule type" value="Genomic_DNA"/>
</dbReference>
<evidence type="ECO:0000256" key="6">
    <source>
        <dbReference type="ARBA" id="ARBA00022737"/>
    </source>
</evidence>
<dbReference type="Proteomes" id="UP001177023">
    <property type="component" value="Unassembled WGS sequence"/>
</dbReference>
<dbReference type="AlphaFoldDB" id="A0AA36D9G2"/>
<evidence type="ECO:0000256" key="12">
    <source>
        <dbReference type="RuleBase" id="RU004208"/>
    </source>
</evidence>
<dbReference type="SUPFAM" id="SSF52540">
    <property type="entry name" value="P-loop containing nucleoside triphosphate hydrolases"/>
    <property type="match status" value="1"/>
</dbReference>
<accession>A0AA36D9G2</accession>
<keyword evidence="7" id="KW-0256">Endoplasmic reticulum</keyword>
<dbReference type="PANTHER" id="PTHR45815">
    <property type="entry name" value="PROTEIN DISULFIDE-ISOMERASE A6"/>
    <property type="match status" value="1"/>
</dbReference>
<dbReference type="NCBIfam" id="TIGR01126">
    <property type="entry name" value="pdi_dom"/>
    <property type="match status" value="2"/>
</dbReference>
<evidence type="ECO:0000259" key="14">
    <source>
        <dbReference type="PROSITE" id="PS51352"/>
    </source>
</evidence>
<dbReference type="PANTHER" id="PTHR45815:SF3">
    <property type="entry name" value="PROTEIN DISULFIDE-ISOMERASE A6"/>
    <property type="match status" value="1"/>
</dbReference>
<feature type="region of interest" description="Disordered" evidence="13">
    <location>
        <begin position="507"/>
        <end position="549"/>
    </location>
</feature>
<dbReference type="GO" id="GO:0003756">
    <property type="term" value="F:protein disulfide isomerase activity"/>
    <property type="evidence" value="ECO:0007669"/>
    <property type="project" value="UniProtKB-EC"/>
</dbReference>
<dbReference type="InterPro" id="IPR027417">
    <property type="entry name" value="P-loop_NTPase"/>
</dbReference>
<evidence type="ECO:0000256" key="2">
    <source>
        <dbReference type="ARBA" id="ARBA00004319"/>
    </source>
</evidence>
<protein>
    <recommendedName>
        <fullName evidence="11">Protein disulfide-isomerase A6 homolog</fullName>
        <ecNumber evidence="4">5.3.4.1</ecNumber>
    </recommendedName>
</protein>
<evidence type="ECO:0000256" key="10">
    <source>
        <dbReference type="ARBA" id="ARBA00023284"/>
    </source>
</evidence>
<dbReference type="GO" id="GO:0034976">
    <property type="term" value="P:response to endoplasmic reticulum stress"/>
    <property type="evidence" value="ECO:0007669"/>
    <property type="project" value="TreeGrafter"/>
</dbReference>
<dbReference type="PRINTS" id="PR00421">
    <property type="entry name" value="THIOREDOXIN"/>
</dbReference>
<dbReference type="InterPro" id="IPR017937">
    <property type="entry name" value="Thioredoxin_CS"/>
</dbReference>
<dbReference type="InterPro" id="IPR036249">
    <property type="entry name" value="Thioredoxin-like_sf"/>
</dbReference>
<reference evidence="15" key="1">
    <citation type="submission" date="2023-06" db="EMBL/GenBank/DDBJ databases">
        <authorList>
            <person name="Delattre M."/>
        </authorList>
    </citation>
    <scope>NUCLEOTIDE SEQUENCE</scope>
    <source>
        <strain evidence="15">AF72</strain>
    </source>
</reference>
<dbReference type="Gene3D" id="3.40.30.10">
    <property type="entry name" value="Glutaredoxin"/>
    <property type="match status" value="2"/>
</dbReference>
<organism evidence="15 16">
    <name type="scientific">Mesorhabditis spiculigera</name>
    <dbReference type="NCBI Taxonomy" id="96644"/>
    <lineage>
        <taxon>Eukaryota</taxon>
        <taxon>Metazoa</taxon>
        <taxon>Ecdysozoa</taxon>
        <taxon>Nematoda</taxon>
        <taxon>Chromadorea</taxon>
        <taxon>Rhabditida</taxon>
        <taxon>Rhabditina</taxon>
        <taxon>Rhabditomorpha</taxon>
        <taxon>Rhabditoidea</taxon>
        <taxon>Rhabditidae</taxon>
        <taxon>Mesorhabditinae</taxon>
        <taxon>Mesorhabditis</taxon>
    </lineage>
</organism>
<comment type="catalytic activity">
    <reaction evidence="1">
        <text>Catalyzes the rearrangement of -S-S- bonds in proteins.</text>
        <dbReference type="EC" id="5.3.4.1"/>
    </reaction>
</comment>
<dbReference type="FunFam" id="3.40.30.10:FF:000032">
    <property type="entry name" value="Protein disulfide-isomerase A6 homolog"/>
    <property type="match status" value="1"/>
</dbReference>
<evidence type="ECO:0000256" key="1">
    <source>
        <dbReference type="ARBA" id="ARBA00001182"/>
    </source>
</evidence>
<evidence type="ECO:0000256" key="5">
    <source>
        <dbReference type="ARBA" id="ARBA00022729"/>
    </source>
</evidence>
<keyword evidence="9" id="KW-0413">Isomerase</keyword>
<evidence type="ECO:0000256" key="13">
    <source>
        <dbReference type="SAM" id="MobiDB-lite"/>
    </source>
</evidence>
<feature type="domain" description="Thioredoxin" evidence="14">
    <location>
        <begin position="250"/>
        <end position="383"/>
    </location>
</feature>
<evidence type="ECO:0000256" key="3">
    <source>
        <dbReference type="ARBA" id="ARBA00006347"/>
    </source>
</evidence>
<evidence type="ECO:0000256" key="9">
    <source>
        <dbReference type="ARBA" id="ARBA00023235"/>
    </source>
</evidence>
<keyword evidence="6" id="KW-0677">Repeat</keyword>
<comment type="similarity">
    <text evidence="3 12">Belongs to the protein disulfide isomerase family.</text>
</comment>
<name>A0AA36D9G2_9BILA</name>
<dbReference type="Pfam" id="PF24541">
    <property type="entry name" value="Thioredox_PDIA6_C"/>
    <property type="match status" value="1"/>
</dbReference>